<proteinExistence type="predicted"/>
<keyword evidence="2" id="KW-1185">Reference proteome</keyword>
<reference evidence="1 2" key="1">
    <citation type="submission" date="2019-08" db="EMBL/GenBank/DDBJ databases">
        <title>In-depth cultivation of the pig gut microbiome towards novel bacterial diversity and tailored functional studies.</title>
        <authorList>
            <person name="Wylensek D."/>
            <person name="Hitch T.C.A."/>
            <person name="Clavel T."/>
        </authorList>
    </citation>
    <scope>NUCLEOTIDE SEQUENCE [LARGE SCALE GENOMIC DNA]</scope>
    <source>
        <strain evidence="1 2">WCA-693-APC-5D-A</strain>
    </source>
</reference>
<gene>
    <name evidence="1" type="ORF">FYJ84_09570</name>
</gene>
<dbReference type="EMBL" id="VUNR01000018">
    <property type="protein sequence ID" value="MSU09232.1"/>
    <property type="molecule type" value="Genomic_DNA"/>
</dbReference>
<accession>A0A6I2UJN6</accession>
<dbReference type="Proteomes" id="UP000433181">
    <property type="component" value="Unassembled WGS sequence"/>
</dbReference>
<organism evidence="1 2">
    <name type="scientific">Anaerovibrio slackiae</name>
    <dbReference type="NCBI Taxonomy" id="2652309"/>
    <lineage>
        <taxon>Bacteria</taxon>
        <taxon>Bacillati</taxon>
        <taxon>Bacillota</taxon>
        <taxon>Negativicutes</taxon>
        <taxon>Selenomonadales</taxon>
        <taxon>Selenomonadaceae</taxon>
        <taxon>Anaerovibrio</taxon>
    </lineage>
</organism>
<name>A0A6I2UJN6_9FIRM</name>
<sequence>MRKYQVFCQAIDSRQFFGEIPWDNISDDYYGDYVEADFPHEAIEQVMQWMVEEASPKSHPEIIDDMVVYHDDEGNVTSAMADFSAYTWSGEEEIKQEYNILSCHLDMEDFGGVLAEIEVDGKKIRIGRQLIQDGEVVRKANPMDVQESGCWDFVGDGAIDDGTAKITEICDDEEEAWEIFESAIDEAIEIVNK</sequence>
<protein>
    <submittedName>
        <fullName evidence="1">Uncharacterized protein</fullName>
    </submittedName>
</protein>
<dbReference type="AlphaFoldDB" id="A0A6I2UJN6"/>
<dbReference type="GeneID" id="96779170"/>
<dbReference type="RefSeq" id="WP_154407399.1">
    <property type="nucleotide sequence ID" value="NZ_VUNR01000018.1"/>
</dbReference>
<evidence type="ECO:0000313" key="2">
    <source>
        <dbReference type="Proteomes" id="UP000433181"/>
    </source>
</evidence>
<evidence type="ECO:0000313" key="1">
    <source>
        <dbReference type="EMBL" id="MSU09232.1"/>
    </source>
</evidence>
<comment type="caution">
    <text evidence="1">The sequence shown here is derived from an EMBL/GenBank/DDBJ whole genome shotgun (WGS) entry which is preliminary data.</text>
</comment>